<organism evidence="1 2">
    <name type="scientific">Rhabditophanes sp. KR3021</name>
    <dbReference type="NCBI Taxonomy" id="114890"/>
    <lineage>
        <taxon>Eukaryota</taxon>
        <taxon>Metazoa</taxon>
        <taxon>Ecdysozoa</taxon>
        <taxon>Nematoda</taxon>
        <taxon>Chromadorea</taxon>
        <taxon>Rhabditida</taxon>
        <taxon>Tylenchina</taxon>
        <taxon>Panagrolaimomorpha</taxon>
        <taxon>Strongyloidoidea</taxon>
        <taxon>Alloionematidae</taxon>
        <taxon>Rhabditophanes</taxon>
    </lineage>
</organism>
<proteinExistence type="predicted"/>
<dbReference type="Proteomes" id="UP000095286">
    <property type="component" value="Unplaced"/>
</dbReference>
<sequence>MSFNRFALSVFTNVRLSNVASSQSRNASSIKDLVTIEKLFKPNEVTVNTTEALKDKVTAIYFTAGWCPSCRPFTNKLKRFYDKINKEKHQLEVIFVSLDKTPEDMLEYYDEKMSKWLIMPYNMDHVKALRQECGVSTIPALKVVKSDGTIVIDNARTEVDEKGSDAEALFAEWKKLTN</sequence>
<name>A0AC35UIS0_9BILA</name>
<accession>A0AC35UIS0</accession>
<protein>
    <submittedName>
        <fullName evidence="2">Thioredoxin domain-containing protein</fullName>
    </submittedName>
</protein>
<evidence type="ECO:0000313" key="1">
    <source>
        <dbReference type="Proteomes" id="UP000095286"/>
    </source>
</evidence>
<evidence type="ECO:0000313" key="2">
    <source>
        <dbReference type="WBParaSite" id="RSKR_0001178500.1"/>
    </source>
</evidence>
<reference evidence="2" key="1">
    <citation type="submission" date="2016-11" db="UniProtKB">
        <authorList>
            <consortium name="WormBaseParasite"/>
        </authorList>
    </citation>
    <scope>IDENTIFICATION</scope>
    <source>
        <strain evidence="2">KR3021</strain>
    </source>
</reference>
<dbReference type="WBParaSite" id="RSKR_0001178500.1">
    <property type="protein sequence ID" value="RSKR_0001178500.1"/>
    <property type="gene ID" value="RSKR_0001178500"/>
</dbReference>